<evidence type="ECO:0008006" key="4">
    <source>
        <dbReference type="Google" id="ProtNLM"/>
    </source>
</evidence>
<feature type="region of interest" description="Disordered" evidence="1">
    <location>
        <begin position="1"/>
        <end position="35"/>
    </location>
</feature>
<gene>
    <name evidence="2" type="ORF">EJ08DRAFT_669421</name>
</gene>
<evidence type="ECO:0000256" key="1">
    <source>
        <dbReference type="SAM" id="MobiDB-lite"/>
    </source>
</evidence>
<name>A0A9P4NU88_9PEZI</name>
<dbReference type="PANTHER" id="PTHR39398">
    <property type="entry name" value="YALI0F14311P"/>
    <property type="match status" value="1"/>
</dbReference>
<dbReference type="EMBL" id="MU007026">
    <property type="protein sequence ID" value="KAF2432339.1"/>
    <property type="molecule type" value="Genomic_DNA"/>
</dbReference>
<dbReference type="OrthoDB" id="2100128at2759"/>
<sequence length="317" mass="35695">MATSQPRIMPRRGASGAWSRLKSPATDPLQAYGLPSKGETRLNDLKAQENYYNKIVERYMKFCGASGGGAELDTLFASLTLSSQTTSILPTSRSTSDPKIPTALPPLPTTKTTDQTTNIPSSELSLIISSMRKLREAIVSTRRTDTFAQRSYIFLIRACILTFHWEGYHPALLYLLYTIHPITPLPTHELNEFANYQILDLACRQQDLPNAYITKLAFGITDRRVNAVLKALATDNWTLFWRVRKRVDGYQRAVMRFAEEGLRLHALKCLGSAYFTAERVYVERCAGSTWEELGRLGVGWELIEDGAGVVIKRVKKR</sequence>
<feature type="compositionally biased region" description="Low complexity" evidence="1">
    <location>
        <begin position="88"/>
        <end position="102"/>
    </location>
</feature>
<organism evidence="2 3">
    <name type="scientific">Tothia fuscella</name>
    <dbReference type="NCBI Taxonomy" id="1048955"/>
    <lineage>
        <taxon>Eukaryota</taxon>
        <taxon>Fungi</taxon>
        <taxon>Dikarya</taxon>
        <taxon>Ascomycota</taxon>
        <taxon>Pezizomycotina</taxon>
        <taxon>Dothideomycetes</taxon>
        <taxon>Pleosporomycetidae</taxon>
        <taxon>Venturiales</taxon>
        <taxon>Cylindrosympodiaceae</taxon>
        <taxon>Tothia</taxon>
    </lineage>
</organism>
<feature type="region of interest" description="Disordered" evidence="1">
    <location>
        <begin position="88"/>
        <end position="116"/>
    </location>
</feature>
<dbReference type="Proteomes" id="UP000800235">
    <property type="component" value="Unassembled WGS sequence"/>
</dbReference>
<accession>A0A9P4NU88</accession>
<proteinExistence type="predicted"/>
<protein>
    <recommendedName>
        <fullName evidence="4">CSN8/PSMD8/EIF3K domain-containing protein</fullName>
    </recommendedName>
</protein>
<dbReference type="AlphaFoldDB" id="A0A9P4NU88"/>
<evidence type="ECO:0000313" key="3">
    <source>
        <dbReference type="Proteomes" id="UP000800235"/>
    </source>
</evidence>
<reference evidence="2" key="1">
    <citation type="journal article" date="2020" name="Stud. Mycol.">
        <title>101 Dothideomycetes genomes: a test case for predicting lifestyles and emergence of pathogens.</title>
        <authorList>
            <person name="Haridas S."/>
            <person name="Albert R."/>
            <person name="Binder M."/>
            <person name="Bloem J."/>
            <person name="Labutti K."/>
            <person name="Salamov A."/>
            <person name="Andreopoulos B."/>
            <person name="Baker S."/>
            <person name="Barry K."/>
            <person name="Bills G."/>
            <person name="Bluhm B."/>
            <person name="Cannon C."/>
            <person name="Castanera R."/>
            <person name="Culley D."/>
            <person name="Daum C."/>
            <person name="Ezra D."/>
            <person name="Gonzalez J."/>
            <person name="Henrissat B."/>
            <person name="Kuo A."/>
            <person name="Liang C."/>
            <person name="Lipzen A."/>
            <person name="Lutzoni F."/>
            <person name="Magnuson J."/>
            <person name="Mondo S."/>
            <person name="Nolan M."/>
            <person name="Ohm R."/>
            <person name="Pangilinan J."/>
            <person name="Park H.-J."/>
            <person name="Ramirez L."/>
            <person name="Alfaro M."/>
            <person name="Sun H."/>
            <person name="Tritt A."/>
            <person name="Yoshinaga Y."/>
            <person name="Zwiers L.-H."/>
            <person name="Turgeon B."/>
            <person name="Goodwin S."/>
            <person name="Spatafora J."/>
            <person name="Crous P."/>
            <person name="Grigoriev I."/>
        </authorList>
    </citation>
    <scope>NUCLEOTIDE SEQUENCE</scope>
    <source>
        <strain evidence="2">CBS 130266</strain>
    </source>
</reference>
<dbReference type="PANTHER" id="PTHR39398:SF1">
    <property type="entry name" value="CSN8_PSMD8_EIF3K DOMAIN-CONTAINING PROTEIN"/>
    <property type="match status" value="1"/>
</dbReference>
<evidence type="ECO:0000313" key="2">
    <source>
        <dbReference type="EMBL" id="KAF2432339.1"/>
    </source>
</evidence>
<comment type="caution">
    <text evidence="2">The sequence shown here is derived from an EMBL/GenBank/DDBJ whole genome shotgun (WGS) entry which is preliminary data.</text>
</comment>
<keyword evidence="3" id="KW-1185">Reference proteome</keyword>